<keyword evidence="2" id="KW-1185">Reference proteome</keyword>
<accession>A0A813MY50</accession>
<dbReference type="OrthoDB" id="10498269at2759"/>
<comment type="caution">
    <text evidence="1">The sequence shown here is derived from an EMBL/GenBank/DDBJ whole genome shotgun (WGS) entry which is preliminary data.</text>
</comment>
<dbReference type="AlphaFoldDB" id="A0A813MY50"/>
<reference evidence="1" key="1">
    <citation type="submission" date="2021-02" db="EMBL/GenBank/DDBJ databases">
        <authorList>
            <person name="Nowell W R."/>
        </authorList>
    </citation>
    <scope>NUCLEOTIDE SEQUENCE</scope>
    <source>
        <strain evidence="1">Ploen Becks lab</strain>
    </source>
</reference>
<protein>
    <submittedName>
        <fullName evidence="1">Uncharacterized protein</fullName>
    </submittedName>
</protein>
<proteinExistence type="predicted"/>
<sequence>MESQTLNLILDMAKAANLLASQLMQLHKNLQTINSTPKHKVLFQTLTPISSGYNSAKASCENLSILSNYRNKCMNHHETNSLIFNSTTTSDLEESNASLSTPLKLGSSFVKTETQSIERCLIYEETMKCSDSKIMKVITPNKTELPEVPRIKEVHRQKSKQNSKNFFSFKKRKIIKCLNMSKSSM</sequence>
<evidence type="ECO:0000313" key="1">
    <source>
        <dbReference type="EMBL" id="CAF0729832.1"/>
    </source>
</evidence>
<dbReference type="Proteomes" id="UP000663879">
    <property type="component" value="Unassembled WGS sequence"/>
</dbReference>
<organism evidence="1 2">
    <name type="scientific">Brachionus calyciflorus</name>
    <dbReference type="NCBI Taxonomy" id="104777"/>
    <lineage>
        <taxon>Eukaryota</taxon>
        <taxon>Metazoa</taxon>
        <taxon>Spiralia</taxon>
        <taxon>Gnathifera</taxon>
        <taxon>Rotifera</taxon>
        <taxon>Eurotatoria</taxon>
        <taxon>Monogononta</taxon>
        <taxon>Pseudotrocha</taxon>
        <taxon>Ploima</taxon>
        <taxon>Brachionidae</taxon>
        <taxon>Brachionus</taxon>
    </lineage>
</organism>
<evidence type="ECO:0000313" key="2">
    <source>
        <dbReference type="Proteomes" id="UP000663879"/>
    </source>
</evidence>
<name>A0A813MY50_9BILA</name>
<dbReference type="EMBL" id="CAJNOC010000225">
    <property type="protein sequence ID" value="CAF0729832.1"/>
    <property type="molecule type" value="Genomic_DNA"/>
</dbReference>
<gene>
    <name evidence="1" type="ORF">OXX778_LOCUS2767</name>
</gene>